<sequence>MSAQLVRHSLWESQLVLDEFSDRIIVRNLEATVNAGLDVWGRPKEQRAVLTTTLSLDKPFVSAAEADALDNSTVHYGKLSKNIRGHLEKSRSEWSSTGTLARAIESASLETADNTPVSAIEVDICYPKGSMLGDGAGLIYAYHRTKHTLSRVLYLRNVRIPCIIGVNSNERPKKQPVVVNLWIESLPENRTDDYVRLEEILVEAISETSFGTLEALSTTVVQELRNKFFGNENQGAYIKVRIEKPLAVPFADAPVIEMLRPAFV</sequence>
<feature type="domain" description="Dihydroneopterin aldolase/epimerase" evidence="8">
    <location>
        <begin position="153"/>
        <end position="260"/>
    </location>
</feature>
<dbReference type="PANTHER" id="PTHR42844">
    <property type="entry name" value="DIHYDRONEOPTERIN ALDOLASE 1-RELATED"/>
    <property type="match status" value="1"/>
</dbReference>
<dbReference type="SMART" id="SM00905">
    <property type="entry name" value="FolB"/>
    <property type="match status" value="1"/>
</dbReference>
<evidence type="ECO:0000256" key="1">
    <source>
        <dbReference type="ARBA" id="ARBA00001353"/>
    </source>
</evidence>
<evidence type="ECO:0000256" key="6">
    <source>
        <dbReference type="ARBA" id="ARBA00023239"/>
    </source>
</evidence>
<gene>
    <name evidence="9" type="ORF">CC78DRAFT_533839</name>
</gene>
<dbReference type="GO" id="GO:0004150">
    <property type="term" value="F:dihydroneopterin aldolase activity"/>
    <property type="evidence" value="ECO:0007669"/>
    <property type="project" value="UniProtKB-EC"/>
</dbReference>
<accession>A0A9P4N3G9</accession>
<name>A0A9P4N3G9_9PLEO</name>
<dbReference type="EC" id="4.1.2.25" evidence="4"/>
<protein>
    <recommendedName>
        <fullName evidence="4">dihydroneopterin aldolase</fullName>
        <ecNumber evidence="4">4.1.2.25</ecNumber>
    </recommendedName>
    <alternativeName>
        <fullName evidence="7">7,8-dihydroneopterin aldolase</fullName>
    </alternativeName>
</protein>
<dbReference type="GO" id="GO:0005737">
    <property type="term" value="C:cytoplasm"/>
    <property type="evidence" value="ECO:0007669"/>
    <property type="project" value="TreeGrafter"/>
</dbReference>
<dbReference type="Pfam" id="PF02152">
    <property type="entry name" value="FolB"/>
    <property type="match status" value="2"/>
</dbReference>
<comment type="catalytic activity">
    <reaction evidence="1">
        <text>7,8-dihydroneopterin = 6-hydroxymethyl-7,8-dihydropterin + glycolaldehyde</text>
        <dbReference type="Rhea" id="RHEA:10540"/>
        <dbReference type="ChEBI" id="CHEBI:17001"/>
        <dbReference type="ChEBI" id="CHEBI:17071"/>
        <dbReference type="ChEBI" id="CHEBI:44841"/>
        <dbReference type="EC" id="4.1.2.25"/>
    </reaction>
</comment>
<dbReference type="OrthoDB" id="5425486at2759"/>
<evidence type="ECO:0000256" key="7">
    <source>
        <dbReference type="ARBA" id="ARBA00032903"/>
    </source>
</evidence>
<dbReference type="InterPro" id="IPR043133">
    <property type="entry name" value="GTP-CH-I_C/QueF"/>
</dbReference>
<dbReference type="SUPFAM" id="SSF55620">
    <property type="entry name" value="Tetrahydrobiopterin biosynthesis enzymes-like"/>
    <property type="match status" value="2"/>
</dbReference>
<dbReference type="AlphaFoldDB" id="A0A9P4N3G9"/>
<reference evidence="10" key="1">
    <citation type="journal article" date="2020" name="Stud. Mycol.">
        <title>101 Dothideomycetes genomes: A test case for predicting lifestyles and emergence of pathogens.</title>
        <authorList>
            <person name="Haridas S."/>
            <person name="Albert R."/>
            <person name="Binder M."/>
            <person name="Bloem J."/>
            <person name="LaButti K."/>
            <person name="Salamov A."/>
            <person name="Andreopoulos B."/>
            <person name="Baker S."/>
            <person name="Barry K."/>
            <person name="Bills G."/>
            <person name="Bluhm B."/>
            <person name="Cannon C."/>
            <person name="Castanera R."/>
            <person name="Culley D."/>
            <person name="Daum C."/>
            <person name="Ezra D."/>
            <person name="Gonzalez J."/>
            <person name="Henrissat B."/>
            <person name="Kuo A."/>
            <person name="Liang C."/>
            <person name="Lipzen A."/>
            <person name="Lutzoni F."/>
            <person name="Magnuson J."/>
            <person name="Mondo S."/>
            <person name="Nolan M."/>
            <person name="Ohm R."/>
            <person name="Pangilinan J."/>
            <person name="Park H.-J."/>
            <person name="Ramirez L."/>
            <person name="Alfaro M."/>
            <person name="Sun H."/>
            <person name="Tritt A."/>
            <person name="Yoshinaga Y."/>
            <person name="Zwiers L.-H."/>
            <person name="Turgeon B."/>
            <person name="Goodwin S."/>
            <person name="Spatafora J."/>
            <person name="Crous P."/>
            <person name="Grigoriev I."/>
        </authorList>
    </citation>
    <scope>NUCLEOTIDE SEQUENCE [LARGE SCALE GENOMIC DNA]</scope>
    <source>
        <strain evidence="10">CBS 304.66</strain>
    </source>
</reference>
<evidence type="ECO:0000259" key="8">
    <source>
        <dbReference type="SMART" id="SM00905"/>
    </source>
</evidence>
<keyword evidence="6" id="KW-0456">Lyase</keyword>
<evidence type="ECO:0000256" key="5">
    <source>
        <dbReference type="ARBA" id="ARBA00022909"/>
    </source>
</evidence>
<dbReference type="Gene3D" id="3.30.1130.10">
    <property type="match status" value="2"/>
</dbReference>
<keyword evidence="5" id="KW-0289">Folate biosynthesis</keyword>
<dbReference type="GO" id="GO:0046656">
    <property type="term" value="P:folic acid biosynthetic process"/>
    <property type="evidence" value="ECO:0007669"/>
    <property type="project" value="UniProtKB-KW"/>
</dbReference>
<evidence type="ECO:0000313" key="10">
    <source>
        <dbReference type="Proteomes" id="UP000800093"/>
    </source>
</evidence>
<comment type="caution">
    <text evidence="9">The sequence shown here is derived from an EMBL/GenBank/DDBJ whole genome shotgun (WGS) entry which is preliminary data.</text>
</comment>
<comment type="pathway">
    <text evidence="2">Cofactor biosynthesis; tetrahydrofolate biosynthesis; 2-amino-4-hydroxy-6-hydroxymethyl-7,8-dihydropteridine diphosphate from 7,8-dihydroneopterin triphosphate: step 3/4.</text>
</comment>
<evidence type="ECO:0000256" key="3">
    <source>
        <dbReference type="ARBA" id="ARBA00005708"/>
    </source>
</evidence>
<dbReference type="InterPro" id="IPR006156">
    <property type="entry name" value="Dihydroneopterin_aldolase"/>
</dbReference>
<evidence type="ECO:0000313" key="9">
    <source>
        <dbReference type="EMBL" id="KAF2263563.1"/>
    </source>
</evidence>
<proteinExistence type="inferred from homology"/>
<dbReference type="EMBL" id="ML986624">
    <property type="protein sequence ID" value="KAF2263563.1"/>
    <property type="molecule type" value="Genomic_DNA"/>
</dbReference>
<dbReference type="InterPro" id="IPR006157">
    <property type="entry name" value="FolB_dom"/>
</dbReference>
<dbReference type="PANTHER" id="PTHR42844:SF1">
    <property type="entry name" value="DIHYDRONEOPTERIN ALDOLASE 1-RELATED"/>
    <property type="match status" value="1"/>
</dbReference>
<evidence type="ECO:0000256" key="4">
    <source>
        <dbReference type="ARBA" id="ARBA00013043"/>
    </source>
</evidence>
<comment type="similarity">
    <text evidence="3">Belongs to the DHNA family.</text>
</comment>
<keyword evidence="10" id="KW-1185">Reference proteome</keyword>
<dbReference type="Proteomes" id="UP000800093">
    <property type="component" value="Unassembled WGS sequence"/>
</dbReference>
<evidence type="ECO:0000256" key="2">
    <source>
        <dbReference type="ARBA" id="ARBA00005013"/>
    </source>
</evidence>
<organism evidence="9 10">
    <name type="scientific">Lojkania enalia</name>
    <dbReference type="NCBI Taxonomy" id="147567"/>
    <lineage>
        <taxon>Eukaryota</taxon>
        <taxon>Fungi</taxon>
        <taxon>Dikarya</taxon>
        <taxon>Ascomycota</taxon>
        <taxon>Pezizomycotina</taxon>
        <taxon>Dothideomycetes</taxon>
        <taxon>Pleosporomycetidae</taxon>
        <taxon>Pleosporales</taxon>
        <taxon>Pleosporales incertae sedis</taxon>
        <taxon>Lojkania</taxon>
    </lineage>
</organism>